<gene>
    <name evidence="1" type="ORF">EUGRSUZ_H02586</name>
</gene>
<proteinExistence type="predicted"/>
<organism evidence="1">
    <name type="scientific">Eucalyptus grandis</name>
    <name type="common">Flooded gum</name>
    <dbReference type="NCBI Taxonomy" id="71139"/>
    <lineage>
        <taxon>Eukaryota</taxon>
        <taxon>Viridiplantae</taxon>
        <taxon>Streptophyta</taxon>
        <taxon>Embryophyta</taxon>
        <taxon>Tracheophyta</taxon>
        <taxon>Spermatophyta</taxon>
        <taxon>Magnoliopsida</taxon>
        <taxon>eudicotyledons</taxon>
        <taxon>Gunneridae</taxon>
        <taxon>Pentapetalae</taxon>
        <taxon>rosids</taxon>
        <taxon>malvids</taxon>
        <taxon>Myrtales</taxon>
        <taxon>Myrtaceae</taxon>
        <taxon>Myrtoideae</taxon>
        <taxon>Eucalypteae</taxon>
        <taxon>Eucalyptus</taxon>
    </lineage>
</organism>
<dbReference type="AlphaFoldDB" id="A0A059B2G0"/>
<accession>A0A059B2G0</accession>
<dbReference type="PANTHER" id="PTHR36722">
    <property type="entry name" value="TYPE 2 DNA TOPOISOMERASE 6 SUBUNIT B-LIKE"/>
    <property type="match status" value="1"/>
</dbReference>
<name>A0A059B2G0_EUCGR</name>
<sequence length="115" mass="12908">MKEKHSGILLSDRALKIQSHAPDLARTLAGLILSSNDMEFQGECLSLLGLQMGVGADIVEECVLDKIDAVIVLNDRKPERCKEPVPFLFEDDCLQEMDFEDECEEGEDSYDFLDI</sequence>
<dbReference type="InterPro" id="IPR034566">
    <property type="entry name" value="MTOPVIB_plant"/>
</dbReference>
<dbReference type="eggNOG" id="ENOG502QSZ1">
    <property type="taxonomic scope" value="Eukaryota"/>
</dbReference>
<reference evidence="1" key="1">
    <citation type="submission" date="2013-07" db="EMBL/GenBank/DDBJ databases">
        <title>The genome of Eucalyptus grandis.</title>
        <authorList>
            <person name="Schmutz J."/>
            <person name="Hayes R."/>
            <person name="Myburg A."/>
            <person name="Tuskan G."/>
            <person name="Grattapaglia D."/>
            <person name="Rokhsar D.S."/>
        </authorList>
    </citation>
    <scope>NUCLEOTIDE SEQUENCE</scope>
    <source>
        <tissue evidence="1">Leaf extractions</tissue>
    </source>
</reference>
<dbReference type="GO" id="GO:0042138">
    <property type="term" value="P:meiotic DNA double-strand break formation"/>
    <property type="evidence" value="ECO:0007669"/>
    <property type="project" value="InterPro"/>
</dbReference>
<dbReference type="OMA" id="NTYEEPW"/>
<dbReference type="InParanoid" id="A0A059B2G0"/>
<dbReference type="Gramene" id="KCW59845">
    <property type="protein sequence ID" value="KCW59845"/>
    <property type="gene ID" value="EUGRSUZ_H02586"/>
</dbReference>
<dbReference type="STRING" id="71139.A0A059B2G0"/>
<dbReference type="EMBL" id="KK198760">
    <property type="protein sequence ID" value="KCW59845.1"/>
    <property type="molecule type" value="Genomic_DNA"/>
</dbReference>
<dbReference type="PANTHER" id="PTHR36722:SF1">
    <property type="entry name" value="TYPE 2 DNA TOPOISOMERASE 6 SUBUNIT B-LIKE"/>
    <property type="match status" value="1"/>
</dbReference>
<protein>
    <submittedName>
        <fullName evidence="1">Uncharacterized protein</fullName>
    </submittedName>
</protein>
<evidence type="ECO:0000313" key="1">
    <source>
        <dbReference type="EMBL" id="KCW59845.1"/>
    </source>
</evidence>